<dbReference type="EMBL" id="FQUU01000008">
    <property type="protein sequence ID" value="SHF27405.1"/>
    <property type="molecule type" value="Genomic_DNA"/>
</dbReference>
<comment type="similarity">
    <text evidence="2">Belongs to the BshC family.</text>
</comment>
<sequence length="531" mass="61272">MFAEQRIPYSQTNAFSKIALDYLKGDEKLRSFYAESPTLNGIAETIKQKQVQIIDRNTLVRTLLEQYDHIQANTEVINNIKKLANDNCFTICTAHQPNLFTGPLYFIYKILHTIKLAKVLQQELTGFDFVPVYYMGSEDADFAELNHTYVDGKKIEWKKEQKGAVGRMVVDKSLVQLIDELEGQLIVEKHGAEVIDLLRSCYSAGKDIQTATFELVNHLYGEYGLVVLIPDHPAYKAQMISLFDQELFQNTSANIVQQTSKKLEEHYNVQAHPREINLFYLKGDIRERIIRKEESFLVHNTTLSFSADEIRAELSNHPERFSPNVILRGLFQETILPNLVFIGGGGELAYWLQLKDLFEYYKVVYPVLVLRNSFLILEKKWKQKITSLDLSIPDIFKSPVDLMNLVVERKSTNQVSLNSNFQKANAFYNDLKTQAVAIDPTLGKHVAALEARSLRYLQELEKKMLRAEKRKYTDEERGIQHLKSALFPANGLQERKENFSSFYAKWGKTFIDQLYKHSLALEQEFMVLIES</sequence>
<evidence type="ECO:0000259" key="4">
    <source>
        <dbReference type="Pfam" id="PF24850"/>
    </source>
</evidence>
<dbReference type="OrthoDB" id="9765151at2"/>
<dbReference type="AlphaFoldDB" id="A0A1M5AB62"/>
<accession>A0A1M5AB62</accession>
<dbReference type="Proteomes" id="UP000184048">
    <property type="component" value="Unassembled WGS sequence"/>
</dbReference>
<dbReference type="EC" id="6.-.-.-" evidence="2"/>
<gene>
    <name evidence="2" type="primary">bshC</name>
    <name evidence="5" type="ORF">SAMN02745131_02213</name>
</gene>
<reference evidence="5 6" key="1">
    <citation type="submission" date="2016-11" db="EMBL/GenBank/DDBJ databases">
        <authorList>
            <person name="Jaros S."/>
            <person name="Januszkiewicz K."/>
            <person name="Wedrychowicz H."/>
        </authorList>
    </citation>
    <scope>NUCLEOTIDE SEQUENCE [LARGE SCALE GENOMIC DNA]</scope>
    <source>
        <strain evidence="5 6">DSM 18119</strain>
    </source>
</reference>
<dbReference type="Pfam" id="PF24850">
    <property type="entry name" value="CC_BshC"/>
    <property type="match status" value="1"/>
</dbReference>
<dbReference type="HAMAP" id="MF_01867">
    <property type="entry name" value="BshC"/>
    <property type="match status" value="1"/>
</dbReference>
<dbReference type="RefSeq" id="WP_072835393.1">
    <property type="nucleotide sequence ID" value="NZ_FQUU01000008.1"/>
</dbReference>
<organism evidence="5 6">
    <name type="scientific">Flavisolibacter ginsengisoli DSM 18119</name>
    <dbReference type="NCBI Taxonomy" id="1121884"/>
    <lineage>
        <taxon>Bacteria</taxon>
        <taxon>Pseudomonadati</taxon>
        <taxon>Bacteroidota</taxon>
        <taxon>Chitinophagia</taxon>
        <taxon>Chitinophagales</taxon>
        <taxon>Chitinophagaceae</taxon>
        <taxon>Flavisolibacter</taxon>
    </lineage>
</organism>
<evidence type="ECO:0000313" key="5">
    <source>
        <dbReference type="EMBL" id="SHF27405.1"/>
    </source>
</evidence>
<feature type="domain" description="Bacillithiol biosynthesis BshC C-terminal coiled-coil" evidence="4">
    <location>
        <begin position="374"/>
        <end position="528"/>
    </location>
</feature>
<feature type="domain" description="Bacillithiol biosynthesis BshC N-terminal Rossmann-like" evidence="3">
    <location>
        <begin position="6"/>
        <end position="372"/>
    </location>
</feature>
<evidence type="ECO:0000256" key="1">
    <source>
        <dbReference type="ARBA" id="ARBA00022598"/>
    </source>
</evidence>
<dbReference type="PIRSF" id="PIRSF012535">
    <property type="entry name" value="UCP012535"/>
    <property type="match status" value="1"/>
</dbReference>
<keyword evidence="1 2" id="KW-0436">Ligase</keyword>
<dbReference type="InterPro" id="IPR055399">
    <property type="entry name" value="CC_BshC"/>
</dbReference>
<evidence type="ECO:0000256" key="2">
    <source>
        <dbReference type="HAMAP-Rule" id="MF_01867"/>
    </source>
</evidence>
<evidence type="ECO:0000313" key="6">
    <source>
        <dbReference type="Proteomes" id="UP000184048"/>
    </source>
</evidence>
<keyword evidence="6" id="KW-1185">Reference proteome</keyword>
<dbReference type="NCBIfam" id="TIGR03998">
    <property type="entry name" value="thiol_BshC"/>
    <property type="match status" value="1"/>
</dbReference>
<dbReference type="Pfam" id="PF10079">
    <property type="entry name" value="Rossmann-like_BshC"/>
    <property type="match status" value="1"/>
</dbReference>
<name>A0A1M5AB62_9BACT</name>
<dbReference type="InterPro" id="IPR055398">
    <property type="entry name" value="Rossmann-like_BshC"/>
</dbReference>
<dbReference type="InterPro" id="IPR011199">
    <property type="entry name" value="Bacillithiol_biosynth_BshC"/>
</dbReference>
<dbReference type="STRING" id="1121884.SAMN02745131_02213"/>
<dbReference type="GO" id="GO:0016874">
    <property type="term" value="F:ligase activity"/>
    <property type="evidence" value="ECO:0007669"/>
    <property type="project" value="UniProtKB-UniRule"/>
</dbReference>
<protein>
    <recommendedName>
        <fullName evidence="2">Putative cysteine ligase BshC</fullName>
        <ecNumber evidence="2">6.-.-.-</ecNumber>
    </recommendedName>
</protein>
<evidence type="ECO:0000259" key="3">
    <source>
        <dbReference type="Pfam" id="PF10079"/>
    </source>
</evidence>
<proteinExistence type="inferred from homology"/>